<evidence type="ECO:0000256" key="4">
    <source>
        <dbReference type="SAM" id="Phobius"/>
    </source>
</evidence>
<comment type="similarity">
    <text evidence="1">Belongs to the glycosyltransferase 2 family.</text>
</comment>
<feature type="transmembrane region" description="Helical" evidence="4">
    <location>
        <begin position="318"/>
        <end position="337"/>
    </location>
</feature>
<dbReference type="PANTHER" id="PTHR43630">
    <property type="entry name" value="POLY-BETA-1,6-N-ACETYL-D-GLUCOSAMINE SYNTHASE"/>
    <property type="match status" value="1"/>
</dbReference>
<keyword evidence="4" id="KW-1133">Transmembrane helix</keyword>
<proteinExistence type="inferred from homology"/>
<dbReference type="RefSeq" id="WP_320551811.1">
    <property type="nucleotide sequence ID" value="NZ_JAQLOK010000004.1"/>
</dbReference>
<keyword evidence="2" id="KW-0328">Glycosyltransferase</keyword>
<keyword evidence="4" id="KW-0472">Membrane</keyword>
<keyword evidence="6" id="KW-1185">Reference proteome</keyword>
<dbReference type="SUPFAM" id="SSF53448">
    <property type="entry name" value="Nucleotide-diphospho-sugar transferases"/>
    <property type="match status" value="1"/>
</dbReference>
<dbReference type="PANTHER" id="PTHR43630:SF1">
    <property type="entry name" value="POLY-BETA-1,6-N-ACETYL-D-GLUCOSAMINE SYNTHASE"/>
    <property type="match status" value="1"/>
</dbReference>
<feature type="transmembrane region" description="Helical" evidence="4">
    <location>
        <begin position="349"/>
        <end position="368"/>
    </location>
</feature>
<comment type="caution">
    <text evidence="5">The sequence shown here is derived from an EMBL/GenBank/DDBJ whole genome shotgun (WGS) entry which is preliminary data.</text>
</comment>
<dbReference type="CDD" id="cd06439">
    <property type="entry name" value="CESA_like_1"/>
    <property type="match status" value="1"/>
</dbReference>
<organism evidence="5 6">
    <name type="scientific">Luteibacter sahnii</name>
    <dbReference type="NCBI Taxonomy" id="3021977"/>
    <lineage>
        <taxon>Bacteria</taxon>
        <taxon>Pseudomonadati</taxon>
        <taxon>Pseudomonadota</taxon>
        <taxon>Gammaproteobacteria</taxon>
        <taxon>Lysobacterales</taxon>
        <taxon>Rhodanobacteraceae</taxon>
        <taxon>Luteibacter</taxon>
    </lineage>
</organism>
<feature type="transmembrane region" description="Helical" evidence="4">
    <location>
        <begin position="292"/>
        <end position="312"/>
    </location>
</feature>
<evidence type="ECO:0000256" key="2">
    <source>
        <dbReference type="ARBA" id="ARBA00022676"/>
    </source>
</evidence>
<gene>
    <name evidence="5" type="ORF">P3W24_12945</name>
</gene>
<dbReference type="EMBL" id="JARJJS010000003">
    <property type="protein sequence ID" value="MDF4025877.1"/>
    <property type="molecule type" value="Genomic_DNA"/>
</dbReference>
<name>A0ABT6BCV3_9GAMM</name>
<accession>A0ABT6BCV3</accession>
<dbReference type="Proteomes" id="UP001528850">
    <property type="component" value="Unassembled WGS sequence"/>
</dbReference>
<evidence type="ECO:0000313" key="5">
    <source>
        <dbReference type="EMBL" id="MDF4025877.1"/>
    </source>
</evidence>
<sequence length="376" mass="41881">MTHIAWFLCWSSAVLLVHVFVGYPALVACLARLRPLRIERRAAVPSVTVVIAAHDGAAWVRAKLANLRALDYPQGSIEIVLACDGCTDDTAALARRVVDARLHVLEFAVRRGKAACLNDAVAAARGDVILFTDIRQRLAPSALRELVANLADPSVGVAGGELHMENVRGSFAQGVDTYWRYEKAIRHAESRSGSTIGVSGALYAMRRDLFEPLPAGTVLDDVLVPMRVAARGYRVIVEPRAIAWDQPSRHPQDERRRKIRTLAGNYQLVQQAPWLLMPWSNPLWFRFVSHKVLRLFAPWLIVAFTVGCGLLFNRHPMYASGFLGVVFAAFAVALARLRPTLGRWLPLRIAVAFFYLNLFAAQALVAFARHRRLHLW</sequence>
<evidence type="ECO:0000313" key="6">
    <source>
        <dbReference type="Proteomes" id="UP001528850"/>
    </source>
</evidence>
<evidence type="ECO:0000256" key="1">
    <source>
        <dbReference type="ARBA" id="ARBA00006739"/>
    </source>
</evidence>
<reference evidence="5 6" key="1">
    <citation type="journal article" date="2024" name="Curr. Microbiol.">
        <title>Luteibacter sahnii sp. nov., A Novel Yellow-Colored Xanthomonadin Pigment Producing Probiotic Bacterium from Healthy Rice Seed Microbiome.</title>
        <authorList>
            <person name="Jaiswal G."/>
            <person name="Rana R."/>
            <person name="Nayak P.K."/>
            <person name="Chouhan R."/>
            <person name="Gandhi S.G."/>
            <person name="Patel H.K."/>
            <person name="Patil P.B."/>
        </authorList>
    </citation>
    <scope>NUCLEOTIDE SEQUENCE [LARGE SCALE GENOMIC DNA]</scope>
    <source>
        <strain evidence="5 6">PPL201</strain>
    </source>
</reference>
<evidence type="ECO:0000256" key="3">
    <source>
        <dbReference type="ARBA" id="ARBA00022679"/>
    </source>
</evidence>
<protein>
    <submittedName>
        <fullName evidence="5">Glycosyltransferase family 2 protein</fullName>
    </submittedName>
</protein>
<dbReference type="Gene3D" id="3.90.550.10">
    <property type="entry name" value="Spore Coat Polysaccharide Biosynthesis Protein SpsA, Chain A"/>
    <property type="match status" value="1"/>
</dbReference>
<keyword evidence="3" id="KW-0808">Transferase</keyword>
<feature type="transmembrane region" description="Helical" evidence="4">
    <location>
        <begin position="12"/>
        <end position="31"/>
    </location>
</feature>
<dbReference type="Pfam" id="PF13641">
    <property type="entry name" value="Glyco_tranf_2_3"/>
    <property type="match status" value="1"/>
</dbReference>
<keyword evidence="4" id="KW-0812">Transmembrane</keyword>
<dbReference type="InterPro" id="IPR029044">
    <property type="entry name" value="Nucleotide-diphossugar_trans"/>
</dbReference>